<dbReference type="PANTHER" id="PTHR42894">
    <property type="entry name" value="N-(5'-PHOSPHORIBOSYL)ANTHRANILATE ISOMERASE"/>
    <property type="match status" value="1"/>
</dbReference>
<sequence>MQVKICGIKTIEAAQHAVQNGADLIGFVFAKSKRRITKEQAKEIAQIIPGHVKKVGVFVNEPLDSIKDIAATVGLDYVQLHGDETPEFCDAVPYPVIKAFSIQSKEDFYAIRDYKCTYFLLDSPSGKYRGGNGTAFDWSLTKHLSNVKGKVILAGGLSSENVSQAIAEANPQGVDVSSGVETDGEKDLNKITAFIREAKKATTIEKDRDHNDKLHTS</sequence>
<reference evidence="12" key="1">
    <citation type="submission" date="2022-06" db="EMBL/GenBank/DDBJ databases">
        <title>Aquibacillus sp. a new bacterium isolated from soil saline samples.</title>
        <authorList>
            <person name="Galisteo C."/>
            <person name="De La Haba R."/>
            <person name="Sanchez-Porro C."/>
            <person name="Ventosa A."/>
        </authorList>
    </citation>
    <scope>NUCLEOTIDE SEQUENCE</scope>
    <source>
        <strain evidence="12">3ASR75-11</strain>
    </source>
</reference>
<dbReference type="InterPro" id="IPR044643">
    <property type="entry name" value="TrpF_fam"/>
</dbReference>
<dbReference type="InterPro" id="IPR001240">
    <property type="entry name" value="PRAI_dom"/>
</dbReference>
<evidence type="ECO:0000256" key="1">
    <source>
        <dbReference type="ARBA" id="ARBA00001164"/>
    </source>
</evidence>
<organism evidence="12 13">
    <name type="scientific">Terrihalobacillus insolitus</name>
    <dbReference type="NCBI Taxonomy" id="2950438"/>
    <lineage>
        <taxon>Bacteria</taxon>
        <taxon>Bacillati</taxon>
        <taxon>Bacillota</taxon>
        <taxon>Bacilli</taxon>
        <taxon>Bacillales</taxon>
        <taxon>Bacillaceae</taxon>
        <taxon>Terrihalobacillus</taxon>
    </lineage>
</organism>
<evidence type="ECO:0000313" key="12">
    <source>
        <dbReference type="EMBL" id="MDC3425648.1"/>
    </source>
</evidence>
<feature type="domain" description="N-(5'phosphoribosyl) anthranilate isomerase (PRAI)" evidence="11">
    <location>
        <begin position="3"/>
        <end position="196"/>
    </location>
</feature>
<dbReference type="GO" id="GO:0004640">
    <property type="term" value="F:phosphoribosylanthranilate isomerase activity"/>
    <property type="evidence" value="ECO:0007669"/>
    <property type="project" value="UniProtKB-UniRule"/>
</dbReference>
<dbReference type="PANTHER" id="PTHR42894:SF1">
    <property type="entry name" value="N-(5'-PHOSPHORIBOSYL)ANTHRANILATE ISOMERASE"/>
    <property type="match status" value="1"/>
</dbReference>
<dbReference type="EMBL" id="JAMQKB010000018">
    <property type="protein sequence ID" value="MDC3425648.1"/>
    <property type="molecule type" value="Genomic_DNA"/>
</dbReference>
<dbReference type="AlphaFoldDB" id="A0A9X4APK3"/>
<comment type="catalytic activity">
    <reaction evidence="1 10">
        <text>N-(5-phospho-beta-D-ribosyl)anthranilate = 1-(2-carboxyphenylamino)-1-deoxy-D-ribulose 5-phosphate</text>
        <dbReference type="Rhea" id="RHEA:21540"/>
        <dbReference type="ChEBI" id="CHEBI:18277"/>
        <dbReference type="ChEBI" id="CHEBI:58613"/>
        <dbReference type="EC" id="5.3.1.24"/>
    </reaction>
</comment>
<dbReference type="NCBIfam" id="NF002298">
    <property type="entry name" value="PRK01222.1-4"/>
    <property type="match status" value="1"/>
</dbReference>
<dbReference type="GO" id="GO:0000162">
    <property type="term" value="P:L-tryptophan biosynthetic process"/>
    <property type="evidence" value="ECO:0007669"/>
    <property type="project" value="UniProtKB-UniRule"/>
</dbReference>
<evidence type="ECO:0000256" key="2">
    <source>
        <dbReference type="ARBA" id="ARBA00004664"/>
    </source>
</evidence>
<evidence type="ECO:0000256" key="5">
    <source>
        <dbReference type="ARBA" id="ARBA00022272"/>
    </source>
</evidence>
<evidence type="ECO:0000313" key="13">
    <source>
        <dbReference type="Proteomes" id="UP001145050"/>
    </source>
</evidence>
<dbReference type="Pfam" id="PF00697">
    <property type="entry name" value="PRAI"/>
    <property type="match status" value="1"/>
</dbReference>
<dbReference type="CDD" id="cd00405">
    <property type="entry name" value="PRAI"/>
    <property type="match status" value="1"/>
</dbReference>
<dbReference type="Proteomes" id="UP001145050">
    <property type="component" value="Unassembled WGS sequence"/>
</dbReference>
<dbReference type="SUPFAM" id="SSF51366">
    <property type="entry name" value="Ribulose-phoshate binding barrel"/>
    <property type="match status" value="1"/>
</dbReference>
<keyword evidence="7 10" id="KW-0822">Tryptophan biosynthesis</keyword>
<keyword evidence="13" id="KW-1185">Reference proteome</keyword>
<accession>A0A9X4APK3</accession>
<evidence type="ECO:0000256" key="4">
    <source>
        <dbReference type="ARBA" id="ARBA00012572"/>
    </source>
</evidence>
<dbReference type="HAMAP" id="MF_00135">
    <property type="entry name" value="PRAI"/>
    <property type="match status" value="1"/>
</dbReference>
<proteinExistence type="inferred from homology"/>
<comment type="pathway">
    <text evidence="2 10">Amino-acid biosynthesis; L-tryptophan biosynthesis; L-tryptophan from chorismate: step 3/5.</text>
</comment>
<keyword evidence="9 10" id="KW-0413">Isomerase</keyword>
<evidence type="ECO:0000256" key="3">
    <source>
        <dbReference type="ARBA" id="ARBA00007571"/>
    </source>
</evidence>
<dbReference type="FunFam" id="3.20.20.70:FF:000075">
    <property type="entry name" value="Tryptophan biosynthesis protein TRP1"/>
    <property type="match status" value="1"/>
</dbReference>
<dbReference type="InterPro" id="IPR011060">
    <property type="entry name" value="RibuloseP-bd_barrel"/>
</dbReference>
<evidence type="ECO:0000256" key="9">
    <source>
        <dbReference type="ARBA" id="ARBA00023235"/>
    </source>
</evidence>
<protein>
    <recommendedName>
        <fullName evidence="5 10">N-(5'-phosphoribosyl)anthranilate isomerase</fullName>
        <shortName evidence="10">PRAI</shortName>
        <ecNumber evidence="4 10">5.3.1.24</ecNumber>
    </recommendedName>
</protein>
<evidence type="ECO:0000256" key="8">
    <source>
        <dbReference type="ARBA" id="ARBA00023141"/>
    </source>
</evidence>
<comment type="caution">
    <text evidence="12">The sequence shown here is derived from an EMBL/GenBank/DDBJ whole genome shotgun (WGS) entry which is preliminary data.</text>
</comment>
<dbReference type="EC" id="5.3.1.24" evidence="4 10"/>
<evidence type="ECO:0000259" key="11">
    <source>
        <dbReference type="Pfam" id="PF00697"/>
    </source>
</evidence>
<dbReference type="RefSeq" id="WP_272437465.1">
    <property type="nucleotide sequence ID" value="NZ_JAMQKB010000018.1"/>
</dbReference>
<dbReference type="InterPro" id="IPR013785">
    <property type="entry name" value="Aldolase_TIM"/>
</dbReference>
<dbReference type="Gene3D" id="3.20.20.70">
    <property type="entry name" value="Aldolase class I"/>
    <property type="match status" value="1"/>
</dbReference>
<comment type="similarity">
    <text evidence="3 10">Belongs to the TrpF family.</text>
</comment>
<evidence type="ECO:0000256" key="7">
    <source>
        <dbReference type="ARBA" id="ARBA00022822"/>
    </source>
</evidence>
<gene>
    <name evidence="10" type="primary">trpF</name>
    <name evidence="12" type="ORF">NC797_14160</name>
</gene>
<name>A0A9X4APK3_9BACI</name>
<dbReference type="NCBIfam" id="NF002300">
    <property type="entry name" value="PRK01222.1-7"/>
    <property type="match status" value="1"/>
</dbReference>
<keyword evidence="6 10" id="KW-0028">Amino-acid biosynthesis</keyword>
<evidence type="ECO:0000256" key="6">
    <source>
        <dbReference type="ARBA" id="ARBA00022605"/>
    </source>
</evidence>
<evidence type="ECO:0000256" key="10">
    <source>
        <dbReference type="HAMAP-Rule" id="MF_00135"/>
    </source>
</evidence>
<keyword evidence="8 10" id="KW-0057">Aromatic amino acid biosynthesis</keyword>